<evidence type="ECO:0000313" key="8">
    <source>
        <dbReference type="Proteomes" id="UP000284416"/>
    </source>
</evidence>
<evidence type="ECO:0000256" key="6">
    <source>
        <dbReference type="SAM" id="Phobius"/>
    </source>
</evidence>
<sequence>MFKWKRNPSENKEKEKQLDEILQAAKKSSDFIEFSPLENGRMTISCYKTLIDEKMLRRSLLSGIQENAENIRNLTDIKNYVPIEDITVTDDAADAEIKLHTGFALIQMDKGKKCALVSLSDSAKGIRQNNETDNEFSVIGPKVGFIENLDTNLQLLRKQLVTTDLIVEEFVVGNLSKTRVVLAYLNGLTNPEYIQTARQRIEDVDFDILQDTTILEQLLSDHNLTPFPLFLPSERVDKAAYSLALGQIVIFCDGSCYAISAPVSVLDFYNSPEDYYTSWLQGSFFRMIRFFGTTFSVFSTPIYVAVLTYHYEIIPNNLLGPIIYSRANVPFAPYLEVLFLEITIELLREAGARLPSKIGQTLGIVGGIVIGQATVQAALTSNILLIIVALAALSSFTTPIYKMSNTVRLLRFPMILLAAIWGGYGLAVGIVLLMTHLFRLTSLGSPYMVPLYPFRMAGTADTFIKSPYAKSSSRPGYLRVLGRKKYSPKENKDRRKDLNTE</sequence>
<feature type="transmembrane region" description="Helical" evidence="6">
    <location>
        <begin position="290"/>
        <end position="311"/>
    </location>
</feature>
<feature type="compositionally biased region" description="Basic and acidic residues" evidence="5">
    <location>
        <begin position="487"/>
        <end position="501"/>
    </location>
</feature>
<dbReference type="PANTHER" id="PTHR22550:SF5">
    <property type="entry name" value="LEUCINE ZIPPER PROTEIN 4"/>
    <property type="match status" value="1"/>
</dbReference>
<dbReference type="Pfam" id="PF03323">
    <property type="entry name" value="GerA"/>
    <property type="match status" value="1"/>
</dbReference>
<dbReference type="RefSeq" id="WP_118920280.1">
    <property type="nucleotide sequence ID" value="NZ_QWEG01000004.1"/>
</dbReference>
<evidence type="ECO:0000256" key="4">
    <source>
        <dbReference type="PIRNR" id="PIRNR005690"/>
    </source>
</evidence>
<organism evidence="7 8">
    <name type="scientific">Neobacillus notoginsengisoli</name>
    <dbReference type="NCBI Taxonomy" id="1578198"/>
    <lineage>
        <taxon>Bacteria</taxon>
        <taxon>Bacillati</taxon>
        <taxon>Bacillota</taxon>
        <taxon>Bacilli</taxon>
        <taxon>Bacillales</taxon>
        <taxon>Bacillaceae</taxon>
        <taxon>Neobacillus</taxon>
    </lineage>
</organism>
<dbReference type="AlphaFoldDB" id="A0A417YWQ0"/>
<dbReference type="OrthoDB" id="9772630at2"/>
<feature type="transmembrane region" description="Helical" evidence="6">
    <location>
        <begin position="413"/>
        <end position="438"/>
    </location>
</feature>
<keyword evidence="8" id="KW-1185">Reference proteome</keyword>
<keyword evidence="3 4" id="KW-0472">Membrane</keyword>
<dbReference type="GO" id="GO:0005886">
    <property type="term" value="C:plasma membrane"/>
    <property type="evidence" value="ECO:0007669"/>
    <property type="project" value="UniProtKB-SubCell"/>
</dbReference>
<comment type="subcellular location">
    <subcellularLocation>
        <location evidence="4">Cell membrane</location>
    </subcellularLocation>
    <subcellularLocation>
        <location evidence="1">Membrane</location>
        <topology evidence="1">Multi-pass membrane protein</topology>
    </subcellularLocation>
</comment>
<evidence type="ECO:0000313" key="7">
    <source>
        <dbReference type="EMBL" id="RHW41698.1"/>
    </source>
</evidence>
<comment type="similarity">
    <text evidence="2 4">Belongs to the GerABKA family.</text>
</comment>
<dbReference type="Proteomes" id="UP000284416">
    <property type="component" value="Unassembled WGS sequence"/>
</dbReference>
<dbReference type="InterPro" id="IPR050768">
    <property type="entry name" value="UPF0353/GerABKA_families"/>
</dbReference>
<accession>A0A417YWQ0</accession>
<name>A0A417YWQ0_9BACI</name>
<evidence type="ECO:0000256" key="2">
    <source>
        <dbReference type="ARBA" id="ARBA00005278"/>
    </source>
</evidence>
<keyword evidence="6" id="KW-1133">Transmembrane helix</keyword>
<feature type="region of interest" description="Disordered" evidence="5">
    <location>
        <begin position="469"/>
        <end position="501"/>
    </location>
</feature>
<dbReference type="PIRSF" id="PIRSF005690">
    <property type="entry name" value="GerBA"/>
    <property type="match status" value="1"/>
</dbReference>
<evidence type="ECO:0000256" key="3">
    <source>
        <dbReference type="ARBA" id="ARBA00023136"/>
    </source>
</evidence>
<dbReference type="GO" id="GO:0009847">
    <property type="term" value="P:spore germination"/>
    <property type="evidence" value="ECO:0007669"/>
    <property type="project" value="UniProtKB-UniRule"/>
</dbReference>
<gene>
    <name evidence="7" type="ORF">D1B31_08275</name>
</gene>
<evidence type="ECO:0000256" key="1">
    <source>
        <dbReference type="ARBA" id="ARBA00004141"/>
    </source>
</evidence>
<dbReference type="EMBL" id="QWEG01000004">
    <property type="protein sequence ID" value="RHW41698.1"/>
    <property type="molecule type" value="Genomic_DNA"/>
</dbReference>
<feature type="transmembrane region" description="Helical" evidence="6">
    <location>
        <begin position="383"/>
        <end position="401"/>
    </location>
</feature>
<dbReference type="InterPro" id="IPR004995">
    <property type="entry name" value="Spore_Ger"/>
</dbReference>
<keyword evidence="6" id="KW-0812">Transmembrane</keyword>
<reference evidence="7 8" key="1">
    <citation type="journal article" date="2017" name="Int. J. Syst. Evol. Microbiol.">
        <title>Bacillus notoginsengisoli sp. nov., a novel bacterium isolated from the rhizosphere of Panax notoginseng.</title>
        <authorList>
            <person name="Zhang M.Y."/>
            <person name="Cheng J."/>
            <person name="Cai Y."/>
            <person name="Zhang T.Y."/>
            <person name="Wu Y.Y."/>
            <person name="Manikprabhu D."/>
            <person name="Li W.J."/>
            <person name="Zhang Y.X."/>
        </authorList>
    </citation>
    <scope>NUCLEOTIDE SEQUENCE [LARGE SCALE GENOMIC DNA]</scope>
    <source>
        <strain evidence="7 8">JCM 30743</strain>
    </source>
</reference>
<evidence type="ECO:0000256" key="5">
    <source>
        <dbReference type="SAM" id="MobiDB-lite"/>
    </source>
</evidence>
<comment type="caution">
    <text evidence="7">The sequence shown here is derived from an EMBL/GenBank/DDBJ whole genome shotgun (WGS) entry which is preliminary data.</text>
</comment>
<dbReference type="PANTHER" id="PTHR22550">
    <property type="entry name" value="SPORE GERMINATION PROTEIN"/>
    <property type="match status" value="1"/>
</dbReference>
<protein>
    <submittedName>
        <fullName evidence="7">Spore germination protein</fullName>
    </submittedName>
</protein>
<proteinExistence type="inferred from homology"/>